<dbReference type="SMART" id="SM00220">
    <property type="entry name" value="S_TKc"/>
    <property type="match status" value="1"/>
</dbReference>
<dbReference type="PROSITE" id="PS50011">
    <property type="entry name" value="PROTEIN_KINASE_DOM"/>
    <property type="match status" value="1"/>
</dbReference>
<dbReference type="GO" id="GO:0005634">
    <property type="term" value="C:nucleus"/>
    <property type="evidence" value="ECO:0007669"/>
    <property type="project" value="TreeGrafter"/>
</dbReference>
<evidence type="ECO:0000256" key="2">
    <source>
        <dbReference type="ARBA" id="ARBA00022679"/>
    </source>
</evidence>
<dbReference type="PANTHER" id="PTHR45646:SF11">
    <property type="entry name" value="SERINE_THREONINE-PROTEIN KINASE DOA"/>
    <property type="match status" value="1"/>
</dbReference>
<accession>A0A8H6Y040</accession>
<dbReference type="InterPro" id="IPR011009">
    <property type="entry name" value="Kinase-like_dom_sf"/>
</dbReference>
<keyword evidence="5 6" id="KW-0067">ATP-binding</keyword>
<evidence type="ECO:0000313" key="8">
    <source>
        <dbReference type="EMBL" id="KAF7351540.1"/>
    </source>
</evidence>
<gene>
    <name evidence="8" type="ORF">MSAN_01586400</name>
</gene>
<proteinExistence type="predicted"/>
<evidence type="ECO:0000256" key="3">
    <source>
        <dbReference type="ARBA" id="ARBA00022741"/>
    </source>
</evidence>
<protein>
    <submittedName>
        <fullName evidence="8">Protein kinase domain-containing protein</fullName>
    </submittedName>
</protein>
<dbReference type="GO" id="GO:0043484">
    <property type="term" value="P:regulation of RNA splicing"/>
    <property type="evidence" value="ECO:0007669"/>
    <property type="project" value="TreeGrafter"/>
</dbReference>
<feature type="domain" description="Protein kinase" evidence="7">
    <location>
        <begin position="41"/>
        <end position="393"/>
    </location>
</feature>
<dbReference type="PROSITE" id="PS00107">
    <property type="entry name" value="PROTEIN_KINASE_ATP"/>
    <property type="match status" value="1"/>
</dbReference>
<dbReference type="Gene3D" id="3.30.200.20">
    <property type="entry name" value="Phosphorylase Kinase, domain 1"/>
    <property type="match status" value="1"/>
</dbReference>
<feature type="binding site" evidence="6">
    <location>
        <position position="70"/>
    </location>
    <ligand>
        <name>ATP</name>
        <dbReference type="ChEBI" id="CHEBI:30616"/>
    </ligand>
</feature>
<evidence type="ECO:0000256" key="1">
    <source>
        <dbReference type="ARBA" id="ARBA00022527"/>
    </source>
</evidence>
<evidence type="ECO:0000256" key="6">
    <source>
        <dbReference type="PROSITE-ProRule" id="PRU10141"/>
    </source>
</evidence>
<evidence type="ECO:0000256" key="4">
    <source>
        <dbReference type="ARBA" id="ARBA00022777"/>
    </source>
</evidence>
<keyword evidence="1" id="KW-0723">Serine/threonine-protein kinase</keyword>
<reference evidence="8" key="1">
    <citation type="submission" date="2020-05" db="EMBL/GenBank/DDBJ databases">
        <title>Mycena genomes resolve the evolution of fungal bioluminescence.</title>
        <authorList>
            <person name="Tsai I.J."/>
        </authorList>
    </citation>
    <scope>NUCLEOTIDE SEQUENCE</scope>
    <source>
        <strain evidence="8">160909Yilan</strain>
    </source>
</reference>
<evidence type="ECO:0000256" key="5">
    <source>
        <dbReference type="ARBA" id="ARBA00022840"/>
    </source>
</evidence>
<dbReference type="Pfam" id="PF00069">
    <property type="entry name" value="Pkinase"/>
    <property type="match status" value="2"/>
</dbReference>
<keyword evidence="4 8" id="KW-0418">Kinase</keyword>
<dbReference type="InterPro" id="IPR000719">
    <property type="entry name" value="Prot_kinase_dom"/>
</dbReference>
<evidence type="ECO:0000313" key="9">
    <source>
        <dbReference type="Proteomes" id="UP000623467"/>
    </source>
</evidence>
<evidence type="ECO:0000259" key="7">
    <source>
        <dbReference type="PROSITE" id="PS50011"/>
    </source>
</evidence>
<dbReference type="GO" id="GO:0005524">
    <property type="term" value="F:ATP binding"/>
    <property type="evidence" value="ECO:0007669"/>
    <property type="project" value="UniProtKB-UniRule"/>
</dbReference>
<organism evidence="8 9">
    <name type="scientific">Mycena sanguinolenta</name>
    <dbReference type="NCBI Taxonomy" id="230812"/>
    <lineage>
        <taxon>Eukaryota</taxon>
        <taxon>Fungi</taxon>
        <taxon>Dikarya</taxon>
        <taxon>Basidiomycota</taxon>
        <taxon>Agaricomycotina</taxon>
        <taxon>Agaricomycetes</taxon>
        <taxon>Agaricomycetidae</taxon>
        <taxon>Agaricales</taxon>
        <taxon>Marasmiineae</taxon>
        <taxon>Mycenaceae</taxon>
        <taxon>Mycena</taxon>
    </lineage>
</organism>
<dbReference type="OrthoDB" id="5979581at2759"/>
<keyword evidence="3 6" id="KW-0547">Nucleotide-binding</keyword>
<keyword evidence="2" id="KW-0808">Transferase</keyword>
<dbReference type="Gene3D" id="1.10.510.10">
    <property type="entry name" value="Transferase(Phosphotransferase) domain 1"/>
    <property type="match status" value="1"/>
</dbReference>
<dbReference type="InterPro" id="IPR017441">
    <property type="entry name" value="Protein_kinase_ATP_BS"/>
</dbReference>
<keyword evidence="9" id="KW-1185">Reference proteome</keyword>
<dbReference type="EMBL" id="JACAZH010000013">
    <property type="protein sequence ID" value="KAF7351540.1"/>
    <property type="molecule type" value="Genomic_DNA"/>
</dbReference>
<dbReference type="InterPro" id="IPR051175">
    <property type="entry name" value="CLK_kinases"/>
</dbReference>
<name>A0A8H6Y040_9AGAR</name>
<dbReference type="Proteomes" id="UP000623467">
    <property type="component" value="Unassembled WGS sequence"/>
</dbReference>
<comment type="caution">
    <text evidence="8">The sequence shown here is derived from an EMBL/GenBank/DDBJ whole genome shotgun (WGS) entry which is preliminary data.</text>
</comment>
<dbReference type="GO" id="GO:0004674">
    <property type="term" value="F:protein serine/threonine kinase activity"/>
    <property type="evidence" value="ECO:0007669"/>
    <property type="project" value="UniProtKB-KW"/>
</dbReference>
<sequence>MASPFVFSVAEDVEDDRNYQPGGLFPVKVGDSLGPEGSTRYRIVAKLGYGSYSTVWLARDLVAKRTVAVKIVRASETETSREAAILERLRVSPPLTDPAVLQLLDSFKVTSANGTHQVLVTELAIRLTDVLKLPRIEVNTRNIVRQVLEGLAFIHERGVVHGDLYPDNIGATVDLDSLSEIDIWERCGPPTIVPLVAYDPARDAASFPPHLTYGPDLDGLWKKGFTPREPHVRILDLGCAYLAEQSPSPRCHTPRAYMAPEVLFPTIAHDNRDAQWDWRADIWAMGCTICTIARGGVLFHGGFTVWTRWPDAVEAHQRIGWPISRQFRTKSNPKVFYTPEAADALWATTLLHLQRWGQTAEDAQGLVALLRRMLVIDPMERPTASELLKDPYLISTTTLLNENVSSSI</sequence>
<dbReference type="PANTHER" id="PTHR45646">
    <property type="entry name" value="SERINE/THREONINE-PROTEIN KINASE DOA-RELATED"/>
    <property type="match status" value="1"/>
</dbReference>
<dbReference type="AlphaFoldDB" id="A0A8H6Y040"/>
<dbReference type="SUPFAM" id="SSF56112">
    <property type="entry name" value="Protein kinase-like (PK-like)"/>
    <property type="match status" value="1"/>
</dbReference>